<evidence type="ECO:0000313" key="2">
    <source>
        <dbReference type="Proteomes" id="UP000765507"/>
    </source>
</evidence>
<protein>
    <submittedName>
        <fullName evidence="1">Uncharacterized protein</fullName>
    </submittedName>
</protein>
<accession>A0A8T1S4Z7</accession>
<dbReference type="Proteomes" id="UP000765507">
    <property type="component" value="Unassembled WGS sequence"/>
</dbReference>
<sequence length="232" mass="24968">MPRYGRSVCCEPHATVLDRHATVLDRHATKLLHPNAPDTLRFTSSHQSLLVNRLHLGCRMIYSSGRESFFNRNSTWYDPAGSWLDIRRTPLTYAYSTCCSSGHRPTGGHDYRCYEYRRSGCAENCHGSSGSCHGSGGHCCVRRPSYFHGSSGGCHGYGRSVCCEPSCHGSGSSCHGSGSSCHGTSGACHGTSGACHSTSGACHSTPIYVQCCPPVQKCCPPVQKCCPPVQKC</sequence>
<reference evidence="1 2" key="1">
    <citation type="journal article" date="2020" name="G3 (Bethesda)">
        <title>Draft Genome of the Common Snapping Turtle, Chelydra serpentina, a Model for Phenotypic Plasticity in Reptiles.</title>
        <authorList>
            <person name="Das D."/>
            <person name="Singh S.K."/>
            <person name="Bierstedt J."/>
            <person name="Erickson A."/>
            <person name="Galli G.L.J."/>
            <person name="Crossley D.A. 2nd"/>
            <person name="Rhen T."/>
        </authorList>
    </citation>
    <scope>NUCLEOTIDE SEQUENCE [LARGE SCALE GENOMIC DNA]</scope>
    <source>
        <strain evidence="1">KW</strain>
    </source>
</reference>
<gene>
    <name evidence="1" type="ORF">G0U57_019290</name>
</gene>
<organism evidence="1 2">
    <name type="scientific">Chelydra serpentina</name>
    <name type="common">Snapping turtle</name>
    <name type="synonym">Testudo serpentina</name>
    <dbReference type="NCBI Taxonomy" id="8475"/>
    <lineage>
        <taxon>Eukaryota</taxon>
        <taxon>Metazoa</taxon>
        <taxon>Chordata</taxon>
        <taxon>Craniata</taxon>
        <taxon>Vertebrata</taxon>
        <taxon>Euteleostomi</taxon>
        <taxon>Archelosauria</taxon>
        <taxon>Testudinata</taxon>
        <taxon>Testudines</taxon>
        <taxon>Cryptodira</taxon>
        <taxon>Durocryptodira</taxon>
        <taxon>Americhelydia</taxon>
        <taxon>Chelydroidea</taxon>
        <taxon>Chelydridae</taxon>
        <taxon>Chelydra</taxon>
    </lineage>
</organism>
<keyword evidence="2" id="KW-1185">Reference proteome</keyword>
<name>A0A8T1S4Z7_CHESE</name>
<comment type="caution">
    <text evidence="1">The sequence shown here is derived from an EMBL/GenBank/DDBJ whole genome shotgun (WGS) entry which is preliminary data.</text>
</comment>
<proteinExistence type="predicted"/>
<dbReference type="AlphaFoldDB" id="A0A8T1S4Z7"/>
<dbReference type="EMBL" id="JAHGAV010000765">
    <property type="protein sequence ID" value="KAG6923787.1"/>
    <property type="molecule type" value="Genomic_DNA"/>
</dbReference>
<evidence type="ECO:0000313" key="1">
    <source>
        <dbReference type="EMBL" id="KAG6923787.1"/>
    </source>
</evidence>
<dbReference type="OrthoDB" id="9046519at2759"/>